<keyword evidence="3" id="KW-1003">Cell membrane</keyword>
<dbReference type="FunFam" id="1.20.81.30:FF:000001">
    <property type="entry name" value="Type II secretion system protein F"/>
    <property type="match status" value="2"/>
</dbReference>
<protein>
    <recommendedName>
        <fullName evidence="9">Type II secretion system protein GspF domain-containing protein</fullName>
    </recommendedName>
</protein>
<feature type="domain" description="Type II secretion system protein GspF" evidence="9">
    <location>
        <begin position="65"/>
        <end position="188"/>
    </location>
</feature>
<evidence type="ECO:0000256" key="4">
    <source>
        <dbReference type="ARBA" id="ARBA00022519"/>
    </source>
</evidence>
<dbReference type="InterPro" id="IPR003004">
    <property type="entry name" value="GspF/PilC"/>
</dbReference>
<evidence type="ECO:0000256" key="3">
    <source>
        <dbReference type="ARBA" id="ARBA00022475"/>
    </source>
</evidence>
<organism evidence="10 11">
    <name type="scientific">Candidatus Taylorbacteria bacterium RIFCSPHIGHO2_02_FULL_45_35</name>
    <dbReference type="NCBI Taxonomy" id="1802311"/>
    <lineage>
        <taxon>Bacteria</taxon>
        <taxon>Candidatus Tayloriibacteriota</taxon>
    </lineage>
</organism>
<evidence type="ECO:0000256" key="6">
    <source>
        <dbReference type="ARBA" id="ARBA00022989"/>
    </source>
</evidence>
<dbReference type="InterPro" id="IPR018076">
    <property type="entry name" value="T2SS_GspF_dom"/>
</dbReference>
<evidence type="ECO:0000256" key="1">
    <source>
        <dbReference type="ARBA" id="ARBA00004429"/>
    </source>
</evidence>
<comment type="subcellular location">
    <subcellularLocation>
        <location evidence="1">Cell inner membrane</location>
        <topology evidence="1">Multi-pass membrane protein</topology>
    </subcellularLocation>
</comment>
<dbReference type="InterPro" id="IPR042094">
    <property type="entry name" value="T2SS_GspF_sf"/>
</dbReference>
<dbReference type="PRINTS" id="PR00812">
    <property type="entry name" value="BCTERIALGSPF"/>
</dbReference>
<keyword evidence="7 8" id="KW-0472">Membrane</keyword>
<evidence type="ECO:0000313" key="11">
    <source>
        <dbReference type="Proteomes" id="UP000177943"/>
    </source>
</evidence>
<name>A0A1G2MPB5_9BACT</name>
<feature type="transmembrane region" description="Helical" evidence="8">
    <location>
        <begin position="372"/>
        <end position="396"/>
    </location>
</feature>
<sequence>MQFSFKALRQSGESYEGLREAPDKFSLSRDLKAEGETIVFAKEVKPHSFSINIFGRVKMHDKIIFAKNLGAMIEAGLSVSRALSILERETDKKKFKQTIKEVGDRVSRGEELSAALAAFPQTFSSLFVSMVKAGEQSGAIANAFKLVARQMNDSYELQKKILGALMYPAIIIALIVVIAILMLIFVIPQLTATFKELNVPLPLPTRVILGVSSFLLNHYIIFPAVIIASAAALFFGLRTRIGGRMRDFVLLRLPVFKKIVVQANSARTARTFASLVTSGVDVVRSLEITSEVVQNSYYRDVLDEAKTKIQKGEPISSVFSSHTELYPVFVGEMISVGEETGKLGETLDGVATFYEKEIDQTTKNLSTIIEPVLMIMVGAAVGVFAVSVISPIYSLVNSI</sequence>
<keyword evidence="6 8" id="KW-1133">Transmembrane helix</keyword>
<dbReference type="Pfam" id="PF00482">
    <property type="entry name" value="T2SSF"/>
    <property type="match status" value="2"/>
</dbReference>
<evidence type="ECO:0000259" key="9">
    <source>
        <dbReference type="Pfam" id="PF00482"/>
    </source>
</evidence>
<keyword evidence="5 8" id="KW-0812">Transmembrane</keyword>
<dbReference type="AlphaFoldDB" id="A0A1G2MPB5"/>
<dbReference type="GO" id="GO:0005886">
    <property type="term" value="C:plasma membrane"/>
    <property type="evidence" value="ECO:0007669"/>
    <property type="project" value="UniProtKB-SubCell"/>
</dbReference>
<keyword evidence="4" id="KW-0997">Cell inner membrane</keyword>
<evidence type="ECO:0000256" key="7">
    <source>
        <dbReference type="ARBA" id="ARBA00023136"/>
    </source>
</evidence>
<feature type="transmembrane region" description="Helical" evidence="8">
    <location>
        <begin position="161"/>
        <end position="187"/>
    </location>
</feature>
<proteinExistence type="inferred from homology"/>
<evidence type="ECO:0000256" key="8">
    <source>
        <dbReference type="SAM" id="Phobius"/>
    </source>
</evidence>
<evidence type="ECO:0000313" key="10">
    <source>
        <dbReference type="EMBL" id="OHA25693.1"/>
    </source>
</evidence>
<dbReference type="EMBL" id="MHRP01000047">
    <property type="protein sequence ID" value="OHA25693.1"/>
    <property type="molecule type" value="Genomic_DNA"/>
</dbReference>
<comment type="caution">
    <text evidence="10">The sequence shown here is derived from an EMBL/GenBank/DDBJ whole genome shotgun (WGS) entry which is preliminary data.</text>
</comment>
<gene>
    <name evidence="10" type="ORF">A3D56_00780</name>
</gene>
<evidence type="ECO:0000256" key="5">
    <source>
        <dbReference type="ARBA" id="ARBA00022692"/>
    </source>
</evidence>
<dbReference type="PANTHER" id="PTHR30012">
    <property type="entry name" value="GENERAL SECRETION PATHWAY PROTEIN"/>
    <property type="match status" value="1"/>
</dbReference>
<comment type="similarity">
    <text evidence="2">Belongs to the GSP F family.</text>
</comment>
<reference evidence="10 11" key="1">
    <citation type="journal article" date="2016" name="Nat. Commun.">
        <title>Thousands of microbial genomes shed light on interconnected biogeochemical processes in an aquifer system.</title>
        <authorList>
            <person name="Anantharaman K."/>
            <person name="Brown C.T."/>
            <person name="Hug L.A."/>
            <person name="Sharon I."/>
            <person name="Castelle C.J."/>
            <person name="Probst A.J."/>
            <person name="Thomas B.C."/>
            <person name="Singh A."/>
            <person name="Wilkins M.J."/>
            <person name="Karaoz U."/>
            <person name="Brodie E.L."/>
            <person name="Williams K.H."/>
            <person name="Hubbard S.S."/>
            <person name="Banfield J.F."/>
        </authorList>
    </citation>
    <scope>NUCLEOTIDE SEQUENCE [LARGE SCALE GENOMIC DNA]</scope>
</reference>
<feature type="domain" description="Type II secretion system protein GspF" evidence="9">
    <location>
        <begin position="269"/>
        <end position="391"/>
    </location>
</feature>
<dbReference type="Gene3D" id="1.20.81.30">
    <property type="entry name" value="Type II secretion system (T2SS), domain F"/>
    <property type="match status" value="2"/>
</dbReference>
<evidence type="ECO:0000256" key="2">
    <source>
        <dbReference type="ARBA" id="ARBA00005745"/>
    </source>
</evidence>
<dbReference type="PANTHER" id="PTHR30012:SF0">
    <property type="entry name" value="TYPE II SECRETION SYSTEM PROTEIN F-RELATED"/>
    <property type="match status" value="1"/>
</dbReference>
<accession>A0A1G2MPB5</accession>
<dbReference type="Proteomes" id="UP000177943">
    <property type="component" value="Unassembled WGS sequence"/>
</dbReference>
<feature type="transmembrane region" description="Helical" evidence="8">
    <location>
        <begin position="207"/>
        <end position="237"/>
    </location>
</feature>